<evidence type="ECO:0000256" key="12">
    <source>
        <dbReference type="SAM" id="Phobius"/>
    </source>
</evidence>
<reference evidence="14" key="3">
    <citation type="submission" date="2020-09" db="EMBL/GenBank/DDBJ databases">
        <authorList>
            <person name="Sun Q."/>
            <person name="Zhou Y."/>
        </authorList>
    </citation>
    <scope>NUCLEOTIDE SEQUENCE</scope>
    <source>
        <strain evidence="14">CGMCC 1.14984</strain>
    </source>
</reference>
<dbReference type="InterPro" id="IPR050321">
    <property type="entry name" value="Glycosyltr_2/OpgH_subfam"/>
</dbReference>
<feature type="transmembrane region" description="Helical" evidence="12">
    <location>
        <begin position="45"/>
        <end position="64"/>
    </location>
</feature>
<evidence type="ECO:0000256" key="10">
    <source>
        <dbReference type="ARBA" id="ARBA00022989"/>
    </source>
</evidence>
<evidence type="ECO:0000256" key="6">
    <source>
        <dbReference type="ARBA" id="ARBA00022519"/>
    </source>
</evidence>
<comment type="caution">
    <text evidence="14">The sequence shown here is derived from an EMBL/GenBank/DDBJ whole genome shotgun (WGS) entry which is preliminary data.</text>
</comment>
<protein>
    <recommendedName>
        <fullName evidence="4">Glucans biosynthesis glucosyltransferase H</fullName>
    </recommendedName>
</protein>
<evidence type="ECO:0000256" key="8">
    <source>
        <dbReference type="ARBA" id="ARBA00022679"/>
    </source>
</evidence>
<dbReference type="PANTHER" id="PTHR43867">
    <property type="entry name" value="CELLULOSE SYNTHASE CATALYTIC SUBUNIT A [UDP-FORMING]"/>
    <property type="match status" value="1"/>
</dbReference>
<accession>A0A8J3A907</accession>
<evidence type="ECO:0000256" key="11">
    <source>
        <dbReference type="ARBA" id="ARBA00023136"/>
    </source>
</evidence>
<evidence type="ECO:0000256" key="5">
    <source>
        <dbReference type="ARBA" id="ARBA00022475"/>
    </source>
</evidence>
<keyword evidence="17" id="KW-1185">Reference proteome</keyword>
<dbReference type="AlphaFoldDB" id="A0A8J3A907"/>
<dbReference type="PANTHER" id="PTHR43867:SF5">
    <property type="entry name" value="GLUCANS BIOSYNTHESIS GLUCOSYLTRANSFERASE H"/>
    <property type="match status" value="1"/>
</dbReference>
<reference evidence="15 17" key="2">
    <citation type="submission" date="2020-02" db="EMBL/GenBank/DDBJ databases">
        <title>Genome sequence of Parvularcula flava strain NH6-79.</title>
        <authorList>
            <person name="Abdul Karim M.H."/>
            <person name="Lam M.Q."/>
            <person name="Chen S.J."/>
            <person name="Yahya A."/>
            <person name="Shahir S."/>
            <person name="Shamsir M.S."/>
            <person name="Chong C.S."/>
        </authorList>
    </citation>
    <scope>NUCLEOTIDE SEQUENCE [LARGE SCALE GENOMIC DNA]</scope>
    <source>
        <strain evidence="15 17">NH6-79</strain>
    </source>
</reference>
<evidence type="ECO:0000256" key="1">
    <source>
        <dbReference type="ARBA" id="ARBA00004429"/>
    </source>
</evidence>
<evidence type="ECO:0000256" key="2">
    <source>
        <dbReference type="ARBA" id="ARBA00005001"/>
    </source>
</evidence>
<keyword evidence="7" id="KW-0328">Glycosyltransferase</keyword>
<keyword evidence="9 12" id="KW-0812">Transmembrane</keyword>
<dbReference type="Proteomes" id="UP000621856">
    <property type="component" value="Unassembled WGS sequence"/>
</dbReference>
<comment type="similarity">
    <text evidence="3">Belongs to the glycosyltransferase 2 family. OpgH subfamily.</text>
</comment>
<sequence>MSAAPFDPPRPPEAPLAMPAQDFGAPGARGYAAPGTKGSGIWRKAFVGAAAAGLTGWGAMDMYRVLNVGGMTALEWALLIVFTMNIVWICFAFVSGTIGFVTRLIHILTERDWRGDAQLGSRNVIAFPIYNEDIRRIAATIETTAAALHEKAPGHFDCFILSDTTNPDIALLEEEAFLRLRQRMPEGVKVYYRRRTINRARKSGNVEDFISRWGGRYDHMIVYDADSYMEVDTLIELVRRMEADPGAGLIQTVPKLIGATTVFGRAQQFAANLYGPLLGTGVAWWAQNEGNFWGHNAIIRLKAFASAAGLPALPGKAPFGGNILSHDFVEAALLRKAGWTVKIAADLKGSYEECPPTIIDLTIRDRRWCQGNLQHAAVLLRGRDISWTNRLHLMIGVMSYLASPMWLLLIMVGMALSLQGKFLQPEYFGGQLTLFPNWPVIDYVRALTLFVATMGILFAPKIYGMILGLINPVWRRSIGPAKIVFGVLTEMVVSVLVAPILMAAQTSAVFSILSGRDTGWAPQRREGDDFSFGDVMRRHGLTMAFGTVLIVSAFIISPVFAAWLAPAAIGMIFAGPISLWTGAAGPGRLFRKIGLLSIPEEKSLPPAYAAALEVRAAYADLAALRFDEIIDNPSALTRRQPLVDRHWHLAEGQVHEALAMARARLDFIADTGKAIGYLSQSERMALLNDHGSLQILAEKRATARKIPATGT</sequence>
<feature type="transmembrane region" description="Helical" evidence="12">
    <location>
        <begin position="391"/>
        <end position="416"/>
    </location>
</feature>
<dbReference type="RefSeq" id="WP_155140536.1">
    <property type="nucleotide sequence ID" value="NZ_BMGZ01000002.1"/>
</dbReference>
<evidence type="ECO:0000313" key="15">
    <source>
        <dbReference type="EMBL" id="NHK28492.1"/>
    </source>
</evidence>
<evidence type="ECO:0000256" key="7">
    <source>
        <dbReference type="ARBA" id="ARBA00022676"/>
    </source>
</evidence>
<dbReference type="Gene3D" id="3.90.550.10">
    <property type="entry name" value="Spore Coat Polysaccharide Biosynthesis Protein SpsA, Chain A"/>
    <property type="match status" value="1"/>
</dbReference>
<evidence type="ECO:0000256" key="9">
    <source>
        <dbReference type="ARBA" id="ARBA00022692"/>
    </source>
</evidence>
<dbReference type="EMBL" id="VCJR02000002">
    <property type="protein sequence ID" value="NHK28492.1"/>
    <property type="molecule type" value="Genomic_DNA"/>
</dbReference>
<dbReference type="Proteomes" id="UP000818603">
    <property type="component" value="Unassembled WGS sequence"/>
</dbReference>
<feature type="transmembrane region" description="Helical" evidence="12">
    <location>
        <begin position="76"/>
        <end position="101"/>
    </location>
</feature>
<evidence type="ECO:0000313" key="16">
    <source>
        <dbReference type="Proteomes" id="UP000621856"/>
    </source>
</evidence>
<proteinExistence type="inferred from homology"/>
<keyword evidence="5" id="KW-1003">Cell membrane</keyword>
<dbReference type="EMBL" id="BMGZ01000002">
    <property type="protein sequence ID" value="GGH98640.1"/>
    <property type="molecule type" value="Genomic_DNA"/>
</dbReference>
<evidence type="ECO:0000313" key="17">
    <source>
        <dbReference type="Proteomes" id="UP000818603"/>
    </source>
</evidence>
<evidence type="ECO:0000256" key="4">
    <source>
        <dbReference type="ARBA" id="ARBA00020585"/>
    </source>
</evidence>
<dbReference type="InterPro" id="IPR029044">
    <property type="entry name" value="Nucleotide-diphossugar_trans"/>
</dbReference>
<feature type="domain" description="Glycosyltransferase 2-like" evidence="13">
    <location>
        <begin position="221"/>
        <end position="414"/>
    </location>
</feature>
<feature type="transmembrane region" description="Helical" evidence="12">
    <location>
        <begin position="483"/>
        <end position="504"/>
    </location>
</feature>
<dbReference type="Pfam" id="PF13632">
    <property type="entry name" value="Glyco_trans_2_3"/>
    <property type="match status" value="1"/>
</dbReference>
<feature type="transmembrane region" description="Helical" evidence="12">
    <location>
        <begin position="443"/>
        <end position="463"/>
    </location>
</feature>
<evidence type="ECO:0000313" key="14">
    <source>
        <dbReference type="EMBL" id="GGH98640.1"/>
    </source>
</evidence>
<organism evidence="14 16">
    <name type="scientific">Aquisalinus luteolus</name>
    <dbReference type="NCBI Taxonomy" id="1566827"/>
    <lineage>
        <taxon>Bacteria</taxon>
        <taxon>Pseudomonadati</taxon>
        <taxon>Pseudomonadota</taxon>
        <taxon>Alphaproteobacteria</taxon>
        <taxon>Parvularculales</taxon>
        <taxon>Parvularculaceae</taxon>
        <taxon>Aquisalinus</taxon>
    </lineage>
</organism>
<reference evidence="14" key="1">
    <citation type="journal article" date="2014" name="Int. J. Syst. Evol. Microbiol.">
        <title>Complete genome sequence of Corynebacterium casei LMG S-19264T (=DSM 44701T), isolated from a smear-ripened cheese.</title>
        <authorList>
            <consortium name="US DOE Joint Genome Institute (JGI-PGF)"/>
            <person name="Walter F."/>
            <person name="Albersmeier A."/>
            <person name="Kalinowski J."/>
            <person name="Ruckert C."/>
        </authorList>
    </citation>
    <scope>NUCLEOTIDE SEQUENCE</scope>
    <source>
        <strain evidence="14">CGMCC 1.14984</strain>
    </source>
</reference>
<keyword evidence="8" id="KW-0808">Transferase</keyword>
<keyword evidence="6" id="KW-0997">Cell inner membrane</keyword>
<dbReference type="GO" id="GO:0005886">
    <property type="term" value="C:plasma membrane"/>
    <property type="evidence" value="ECO:0007669"/>
    <property type="project" value="UniProtKB-SubCell"/>
</dbReference>
<name>A0A8J3A907_9PROT</name>
<comment type="subcellular location">
    <subcellularLocation>
        <location evidence="1">Cell inner membrane</location>
        <topology evidence="1">Multi-pass membrane protein</topology>
    </subcellularLocation>
</comment>
<keyword evidence="10 12" id="KW-1133">Transmembrane helix</keyword>
<dbReference type="SUPFAM" id="SSF53448">
    <property type="entry name" value="Nucleotide-diphospho-sugar transferases"/>
    <property type="match status" value="1"/>
</dbReference>
<evidence type="ECO:0000259" key="13">
    <source>
        <dbReference type="Pfam" id="PF13632"/>
    </source>
</evidence>
<dbReference type="GO" id="GO:0016758">
    <property type="term" value="F:hexosyltransferase activity"/>
    <property type="evidence" value="ECO:0007669"/>
    <property type="project" value="TreeGrafter"/>
</dbReference>
<evidence type="ECO:0000256" key="3">
    <source>
        <dbReference type="ARBA" id="ARBA00009337"/>
    </source>
</evidence>
<comment type="pathway">
    <text evidence="2">Glycan metabolism; osmoregulated periplasmic glucan (OPG) biosynthesis.</text>
</comment>
<dbReference type="InterPro" id="IPR001173">
    <property type="entry name" value="Glyco_trans_2-like"/>
</dbReference>
<feature type="transmembrane region" description="Helical" evidence="12">
    <location>
        <begin position="541"/>
        <end position="565"/>
    </location>
</feature>
<keyword evidence="11 12" id="KW-0472">Membrane</keyword>
<dbReference type="NCBIfam" id="NF003962">
    <property type="entry name" value="PRK05454.2-5"/>
    <property type="match status" value="1"/>
</dbReference>
<dbReference type="CDD" id="cd04191">
    <property type="entry name" value="Glucan_BSP_MdoH"/>
    <property type="match status" value="1"/>
</dbReference>
<dbReference type="NCBIfam" id="NF003958">
    <property type="entry name" value="PRK05454.2-1"/>
    <property type="match status" value="1"/>
</dbReference>
<gene>
    <name evidence="14" type="primary">opgH</name>
    <name evidence="15" type="synonym">mdoH</name>
    <name evidence="15" type="ORF">FF098_011295</name>
    <name evidence="14" type="ORF">GCM10011355_22710</name>
</gene>